<dbReference type="Pfam" id="PF00483">
    <property type="entry name" value="NTP_transferase"/>
    <property type="match status" value="1"/>
</dbReference>
<dbReference type="InterPro" id="IPR011004">
    <property type="entry name" value="Trimer_LpxA-like_sf"/>
</dbReference>
<feature type="domain" description="Nucleotidyl transferase" evidence="10">
    <location>
        <begin position="111"/>
        <end position="160"/>
    </location>
</feature>
<sequence length="279" mass="30711">MATMIGTVVDSCNMAFRGNTHLVQSQKVGGVGGEGGLFWGSSKSSLWGTVMENKLRKKSSVCRAQGGVVSSVLADVNKETLIRRVLLRLYWVVVLGHNSSLSPAQEPHLLWRYPTSNDFGSEIIPAAVHEHNVKAYMFNDYWEDIGTIRSFFDANLALTDQVPKFQFYDSLKPFYTSPRFLPPSKVDNCRDTVMMGADYYQTEAEIASLLAEGSVPVGVGKNTKIRNCIIDMNAKIGKDVIIANTDGVQEADRPSEGFHIRSGITVILKNSTIKDGTII</sequence>
<keyword evidence="12" id="KW-1185">Reference proteome</keyword>
<comment type="pathway">
    <text evidence="2">Glycan biosynthesis; starch biosynthesis.</text>
</comment>
<dbReference type="Gene3D" id="2.160.10.10">
    <property type="entry name" value="Hexapeptide repeat proteins"/>
    <property type="match status" value="1"/>
</dbReference>
<dbReference type="AlphaFoldDB" id="A0AAV9FJX9"/>
<comment type="catalytic activity">
    <reaction evidence="1">
        <text>alpha-D-glucose 1-phosphate + ATP + H(+) = ADP-alpha-D-glucose + diphosphate</text>
        <dbReference type="Rhea" id="RHEA:12120"/>
        <dbReference type="ChEBI" id="CHEBI:15378"/>
        <dbReference type="ChEBI" id="CHEBI:30616"/>
        <dbReference type="ChEBI" id="CHEBI:33019"/>
        <dbReference type="ChEBI" id="CHEBI:57498"/>
        <dbReference type="ChEBI" id="CHEBI:58601"/>
        <dbReference type="EC" id="2.7.7.27"/>
    </reaction>
</comment>
<dbReference type="EC" id="2.7.7.27" evidence="4"/>
<dbReference type="GO" id="GO:0019252">
    <property type="term" value="P:starch biosynthetic process"/>
    <property type="evidence" value="ECO:0007669"/>
    <property type="project" value="UniProtKB-KW"/>
</dbReference>
<evidence type="ECO:0000256" key="4">
    <source>
        <dbReference type="ARBA" id="ARBA00012460"/>
    </source>
</evidence>
<keyword evidence="9" id="KW-0750">Starch biosynthesis</keyword>
<dbReference type="SUPFAM" id="SSF53448">
    <property type="entry name" value="Nucleotide-diphospho-sugar transferases"/>
    <property type="match status" value="1"/>
</dbReference>
<evidence type="ECO:0000256" key="3">
    <source>
        <dbReference type="ARBA" id="ARBA00010443"/>
    </source>
</evidence>
<dbReference type="InterPro" id="IPR029044">
    <property type="entry name" value="Nucleotide-diphossugar_trans"/>
</dbReference>
<dbReference type="Gene3D" id="3.90.550.10">
    <property type="entry name" value="Spore Coat Polysaccharide Biosynthesis Protein SpsA, Chain A"/>
    <property type="match status" value="1"/>
</dbReference>
<dbReference type="EMBL" id="JAUJYO010000001">
    <property type="protein sequence ID" value="KAK1325981.1"/>
    <property type="molecule type" value="Genomic_DNA"/>
</dbReference>
<dbReference type="SUPFAM" id="SSF51161">
    <property type="entry name" value="Trimeric LpxA-like enzymes"/>
    <property type="match status" value="1"/>
</dbReference>
<dbReference type="PANTHER" id="PTHR43523:SF12">
    <property type="entry name" value="GLUCOSE-1-PHOSPHATE ADENYLYLTRANSFERASE LARGE SUBUNIT 1, CHLOROPLASTIC-RELATED"/>
    <property type="match status" value="1"/>
</dbReference>
<keyword evidence="8" id="KW-0547">Nucleotide-binding</keyword>
<evidence type="ECO:0000259" key="10">
    <source>
        <dbReference type="Pfam" id="PF00483"/>
    </source>
</evidence>
<dbReference type="Proteomes" id="UP001180020">
    <property type="component" value="Unassembled WGS sequence"/>
</dbReference>
<evidence type="ECO:0000256" key="8">
    <source>
        <dbReference type="ARBA" id="ARBA00022741"/>
    </source>
</evidence>
<protein>
    <recommendedName>
        <fullName evidence="4">glucose-1-phosphate adenylyltransferase</fullName>
        <ecNumber evidence="4">2.7.7.27</ecNumber>
    </recommendedName>
</protein>
<evidence type="ECO:0000256" key="2">
    <source>
        <dbReference type="ARBA" id="ARBA00004727"/>
    </source>
</evidence>
<dbReference type="GO" id="GO:0000166">
    <property type="term" value="F:nucleotide binding"/>
    <property type="evidence" value="ECO:0007669"/>
    <property type="project" value="UniProtKB-KW"/>
</dbReference>
<dbReference type="GO" id="GO:0005978">
    <property type="term" value="P:glycogen biosynthetic process"/>
    <property type="evidence" value="ECO:0007669"/>
    <property type="project" value="InterPro"/>
</dbReference>
<evidence type="ECO:0000256" key="9">
    <source>
        <dbReference type="ARBA" id="ARBA00022922"/>
    </source>
</evidence>
<evidence type="ECO:0000313" key="11">
    <source>
        <dbReference type="EMBL" id="KAK1325981.1"/>
    </source>
</evidence>
<dbReference type="InterPro" id="IPR005835">
    <property type="entry name" value="NTP_transferase_dom"/>
</dbReference>
<evidence type="ECO:0000313" key="12">
    <source>
        <dbReference type="Proteomes" id="UP001180020"/>
    </source>
</evidence>
<keyword evidence="6" id="KW-0808">Transferase</keyword>
<comment type="similarity">
    <text evidence="3">Belongs to the bacterial/plant glucose-1-phosphate adenylyltransferase family.</text>
</comment>
<evidence type="ECO:0000256" key="5">
    <source>
        <dbReference type="ARBA" id="ARBA00022533"/>
    </source>
</evidence>
<proteinExistence type="inferred from homology"/>
<evidence type="ECO:0000256" key="7">
    <source>
        <dbReference type="ARBA" id="ARBA00022695"/>
    </source>
</evidence>
<evidence type="ECO:0000256" key="6">
    <source>
        <dbReference type="ARBA" id="ARBA00022679"/>
    </source>
</evidence>
<keyword evidence="7" id="KW-0548">Nucleotidyltransferase</keyword>
<reference evidence="11" key="1">
    <citation type="journal article" date="2023" name="Nat. Commun.">
        <title>Diploid and tetraploid genomes of Acorus and the evolution of monocots.</title>
        <authorList>
            <person name="Ma L."/>
            <person name="Liu K.W."/>
            <person name="Li Z."/>
            <person name="Hsiao Y.Y."/>
            <person name="Qi Y."/>
            <person name="Fu T."/>
            <person name="Tang G.D."/>
            <person name="Zhang D."/>
            <person name="Sun W.H."/>
            <person name="Liu D.K."/>
            <person name="Li Y."/>
            <person name="Chen G.Z."/>
            <person name="Liu X.D."/>
            <person name="Liao X.Y."/>
            <person name="Jiang Y.T."/>
            <person name="Yu X."/>
            <person name="Hao Y."/>
            <person name="Huang J."/>
            <person name="Zhao X.W."/>
            <person name="Ke S."/>
            <person name="Chen Y.Y."/>
            <person name="Wu W.L."/>
            <person name="Hsu J.L."/>
            <person name="Lin Y.F."/>
            <person name="Huang M.D."/>
            <person name="Li C.Y."/>
            <person name="Huang L."/>
            <person name="Wang Z.W."/>
            <person name="Zhao X."/>
            <person name="Zhong W.Y."/>
            <person name="Peng D.H."/>
            <person name="Ahmad S."/>
            <person name="Lan S."/>
            <person name="Zhang J.S."/>
            <person name="Tsai W.C."/>
            <person name="Van de Peer Y."/>
            <person name="Liu Z.J."/>
        </authorList>
    </citation>
    <scope>NUCLEOTIDE SEQUENCE</scope>
    <source>
        <strain evidence="11">CP</strain>
    </source>
</reference>
<name>A0AAV9FJX9_ACOCL</name>
<organism evidence="11 12">
    <name type="scientific">Acorus calamus</name>
    <name type="common">Sweet flag</name>
    <dbReference type="NCBI Taxonomy" id="4465"/>
    <lineage>
        <taxon>Eukaryota</taxon>
        <taxon>Viridiplantae</taxon>
        <taxon>Streptophyta</taxon>
        <taxon>Embryophyta</taxon>
        <taxon>Tracheophyta</taxon>
        <taxon>Spermatophyta</taxon>
        <taxon>Magnoliopsida</taxon>
        <taxon>Liliopsida</taxon>
        <taxon>Acoraceae</taxon>
        <taxon>Acorus</taxon>
    </lineage>
</organism>
<dbReference type="Pfam" id="PF25247">
    <property type="entry name" value="LbH_GLGC"/>
    <property type="match status" value="1"/>
</dbReference>
<dbReference type="InterPro" id="IPR011831">
    <property type="entry name" value="ADP-Glc_PPase"/>
</dbReference>
<keyword evidence="5" id="KW-0021">Allosteric enzyme</keyword>
<gene>
    <name evidence="11" type="ORF">QJS10_CPA01g01205</name>
</gene>
<reference evidence="11" key="2">
    <citation type="submission" date="2023-06" db="EMBL/GenBank/DDBJ databases">
        <authorList>
            <person name="Ma L."/>
            <person name="Liu K.-W."/>
            <person name="Li Z."/>
            <person name="Hsiao Y.-Y."/>
            <person name="Qi Y."/>
            <person name="Fu T."/>
            <person name="Tang G."/>
            <person name="Zhang D."/>
            <person name="Sun W.-H."/>
            <person name="Liu D.-K."/>
            <person name="Li Y."/>
            <person name="Chen G.-Z."/>
            <person name="Liu X.-D."/>
            <person name="Liao X.-Y."/>
            <person name="Jiang Y.-T."/>
            <person name="Yu X."/>
            <person name="Hao Y."/>
            <person name="Huang J."/>
            <person name="Zhao X.-W."/>
            <person name="Ke S."/>
            <person name="Chen Y.-Y."/>
            <person name="Wu W.-L."/>
            <person name="Hsu J.-L."/>
            <person name="Lin Y.-F."/>
            <person name="Huang M.-D."/>
            <person name="Li C.-Y."/>
            <person name="Huang L."/>
            <person name="Wang Z.-W."/>
            <person name="Zhao X."/>
            <person name="Zhong W.-Y."/>
            <person name="Peng D.-H."/>
            <person name="Ahmad S."/>
            <person name="Lan S."/>
            <person name="Zhang J.-S."/>
            <person name="Tsai W.-C."/>
            <person name="Van De Peer Y."/>
            <person name="Liu Z.-J."/>
        </authorList>
    </citation>
    <scope>NUCLEOTIDE SEQUENCE</scope>
    <source>
        <strain evidence="11">CP</strain>
        <tissue evidence="11">Leaves</tissue>
    </source>
</reference>
<dbReference type="GO" id="GO:0008878">
    <property type="term" value="F:glucose-1-phosphate adenylyltransferase activity"/>
    <property type="evidence" value="ECO:0007669"/>
    <property type="project" value="UniProtKB-EC"/>
</dbReference>
<accession>A0AAV9FJX9</accession>
<evidence type="ECO:0000256" key="1">
    <source>
        <dbReference type="ARBA" id="ARBA00000956"/>
    </source>
</evidence>
<dbReference type="PANTHER" id="PTHR43523">
    <property type="entry name" value="GLUCOSE-1-PHOSPHATE ADENYLYLTRANSFERASE-RELATED"/>
    <property type="match status" value="1"/>
</dbReference>
<comment type="caution">
    <text evidence="11">The sequence shown here is derived from an EMBL/GenBank/DDBJ whole genome shotgun (WGS) entry which is preliminary data.</text>
</comment>